<gene>
    <name evidence="1" type="ORF">PSON_ATCC_30995.1.T0360256</name>
</gene>
<evidence type="ECO:0000313" key="2">
    <source>
        <dbReference type="Proteomes" id="UP000692954"/>
    </source>
</evidence>
<keyword evidence="2" id="KW-1185">Reference proteome</keyword>
<protein>
    <submittedName>
        <fullName evidence="1">Uncharacterized protein</fullName>
    </submittedName>
</protein>
<evidence type="ECO:0000313" key="1">
    <source>
        <dbReference type="EMBL" id="CAD8077687.1"/>
    </source>
</evidence>
<dbReference type="Proteomes" id="UP000692954">
    <property type="component" value="Unassembled WGS sequence"/>
</dbReference>
<organism evidence="1 2">
    <name type="scientific">Paramecium sonneborni</name>
    <dbReference type="NCBI Taxonomy" id="65129"/>
    <lineage>
        <taxon>Eukaryota</taxon>
        <taxon>Sar</taxon>
        <taxon>Alveolata</taxon>
        <taxon>Ciliophora</taxon>
        <taxon>Intramacronucleata</taxon>
        <taxon>Oligohymenophorea</taxon>
        <taxon>Peniculida</taxon>
        <taxon>Parameciidae</taxon>
        <taxon>Paramecium</taxon>
    </lineage>
</organism>
<sequence>MRYIKKQIYANTQYQQNEEIDNNLMNLQKQNMLFFVQKENMKKQI</sequence>
<dbReference type="EMBL" id="CAJJDN010000036">
    <property type="protein sequence ID" value="CAD8077687.1"/>
    <property type="molecule type" value="Genomic_DNA"/>
</dbReference>
<reference evidence="1" key="1">
    <citation type="submission" date="2021-01" db="EMBL/GenBank/DDBJ databases">
        <authorList>
            <consortium name="Genoscope - CEA"/>
            <person name="William W."/>
        </authorList>
    </citation>
    <scope>NUCLEOTIDE SEQUENCE</scope>
</reference>
<name>A0A8S1MBQ6_9CILI</name>
<proteinExistence type="predicted"/>
<accession>A0A8S1MBQ6</accession>
<dbReference type="AlphaFoldDB" id="A0A8S1MBQ6"/>
<comment type="caution">
    <text evidence="1">The sequence shown here is derived from an EMBL/GenBank/DDBJ whole genome shotgun (WGS) entry which is preliminary data.</text>
</comment>